<reference evidence="1 2" key="1">
    <citation type="submission" date="2013-08" db="EMBL/GenBank/DDBJ databases">
        <authorList>
            <person name="Weinstock G."/>
            <person name="Sodergren E."/>
            <person name="Wylie T."/>
            <person name="Fulton L."/>
            <person name="Fulton R."/>
            <person name="Fronick C."/>
            <person name="O'Laughlin M."/>
            <person name="Godfrey J."/>
            <person name="Miner T."/>
            <person name="Herter B."/>
            <person name="Appelbaum E."/>
            <person name="Cordes M."/>
            <person name="Lek S."/>
            <person name="Wollam A."/>
            <person name="Pepin K.H."/>
            <person name="Palsikar V.B."/>
            <person name="Mitreva M."/>
            <person name="Wilson R.K."/>
        </authorList>
    </citation>
    <scope>NUCLEOTIDE SEQUENCE [LARGE SCALE GENOMIC DNA]</scope>
    <source>
        <strain evidence="1 2">ATCC 12856</strain>
    </source>
</reference>
<keyword evidence="2" id="KW-1185">Reference proteome</keyword>
<dbReference type="STRING" id="649747.HMPREF0083_01058"/>
<dbReference type="Proteomes" id="UP000016511">
    <property type="component" value="Unassembled WGS sequence"/>
</dbReference>
<dbReference type="AlphaFoldDB" id="U1X7C4"/>
<comment type="caution">
    <text evidence="1">The sequence shown here is derived from an EMBL/GenBank/DDBJ whole genome shotgun (WGS) entry which is preliminary data.</text>
</comment>
<gene>
    <name evidence="1" type="ORF">HMPREF0083_01058</name>
</gene>
<evidence type="ECO:0000313" key="1">
    <source>
        <dbReference type="EMBL" id="ERI10870.1"/>
    </source>
</evidence>
<evidence type="ECO:0000313" key="2">
    <source>
        <dbReference type="Proteomes" id="UP000016511"/>
    </source>
</evidence>
<protein>
    <submittedName>
        <fullName evidence="1">Uncharacterized protein</fullName>
    </submittedName>
</protein>
<dbReference type="EMBL" id="AWSJ01000065">
    <property type="protein sequence ID" value="ERI10870.1"/>
    <property type="molecule type" value="Genomic_DNA"/>
</dbReference>
<name>U1X7C4_ANEAE</name>
<sequence length="41" mass="4304">MKASEVREACAVAGMLPDAKLIDTIPKKKEKAAECGNTLTA</sequence>
<accession>U1X7C4</accession>
<proteinExistence type="predicted"/>
<dbReference type="HOGENOM" id="CLU_3264919_0_0_9"/>
<organism evidence="1 2">
    <name type="scientific">Aneurinibacillus aneurinilyticus ATCC 12856</name>
    <dbReference type="NCBI Taxonomy" id="649747"/>
    <lineage>
        <taxon>Bacteria</taxon>
        <taxon>Bacillati</taxon>
        <taxon>Bacillota</taxon>
        <taxon>Bacilli</taxon>
        <taxon>Bacillales</taxon>
        <taxon>Paenibacillaceae</taxon>
        <taxon>Aneurinibacillus group</taxon>
        <taxon>Aneurinibacillus</taxon>
    </lineage>
</organism>